<gene>
    <name evidence="1" type="ORF">Pint_15114</name>
</gene>
<evidence type="ECO:0000313" key="1">
    <source>
        <dbReference type="EMBL" id="KAJ0048919.1"/>
    </source>
</evidence>
<sequence length="279" mass="31761">MVIKQPFNLNILCKFRSKDSLVLCQATELKRTTTFDDSSSNVLRHMLTLFFALFCHKCHYVGNPLLIVPNSQNHNHIHCPSHHSEKAMAAAINFSEQALPRSVGFKGREGINLISLPPEGSCMLKQQKMKLQQHGMSMTMRRQAGSKSSITVVSSTRLDDYESSPFSAFSASDMIAELYKCINEKNLQELDAYISNDCRFEECSFPKPFKGKKEVVQFFEQLMASMGQNVKFNVEHICEDDDFTAGVNWHLEWKGAYIPFTRGCSFYECSKEGDRLLIK</sequence>
<keyword evidence="2" id="KW-1185">Reference proteome</keyword>
<name>A0ACC0ZEA8_9ROSI</name>
<reference evidence="2" key="1">
    <citation type="journal article" date="2023" name="G3 (Bethesda)">
        <title>Genome assembly and association tests identify interacting loci associated with vigor, precocity, and sex in interspecific pistachio rootstocks.</title>
        <authorList>
            <person name="Palmer W."/>
            <person name="Jacygrad E."/>
            <person name="Sagayaradj S."/>
            <person name="Cavanaugh K."/>
            <person name="Han R."/>
            <person name="Bertier L."/>
            <person name="Beede B."/>
            <person name="Kafkas S."/>
            <person name="Golino D."/>
            <person name="Preece J."/>
            <person name="Michelmore R."/>
        </authorList>
    </citation>
    <scope>NUCLEOTIDE SEQUENCE [LARGE SCALE GENOMIC DNA]</scope>
</reference>
<dbReference type="EMBL" id="CM047737">
    <property type="protein sequence ID" value="KAJ0048919.1"/>
    <property type="molecule type" value="Genomic_DNA"/>
</dbReference>
<accession>A0ACC0ZEA8</accession>
<evidence type="ECO:0000313" key="2">
    <source>
        <dbReference type="Proteomes" id="UP001163603"/>
    </source>
</evidence>
<dbReference type="Proteomes" id="UP001163603">
    <property type="component" value="Chromosome 2"/>
</dbReference>
<proteinExistence type="predicted"/>
<protein>
    <submittedName>
        <fullName evidence="1">Uncharacterized protein</fullName>
    </submittedName>
</protein>
<comment type="caution">
    <text evidence="1">The sequence shown here is derived from an EMBL/GenBank/DDBJ whole genome shotgun (WGS) entry which is preliminary data.</text>
</comment>
<organism evidence="1 2">
    <name type="scientific">Pistacia integerrima</name>
    <dbReference type="NCBI Taxonomy" id="434235"/>
    <lineage>
        <taxon>Eukaryota</taxon>
        <taxon>Viridiplantae</taxon>
        <taxon>Streptophyta</taxon>
        <taxon>Embryophyta</taxon>
        <taxon>Tracheophyta</taxon>
        <taxon>Spermatophyta</taxon>
        <taxon>Magnoliopsida</taxon>
        <taxon>eudicotyledons</taxon>
        <taxon>Gunneridae</taxon>
        <taxon>Pentapetalae</taxon>
        <taxon>rosids</taxon>
        <taxon>malvids</taxon>
        <taxon>Sapindales</taxon>
        <taxon>Anacardiaceae</taxon>
        <taxon>Pistacia</taxon>
    </lineage>
</organism>